<dbReference type="InParanoid" id="A0A316V3Q1"/>
<name>A0A316V3Q1_9BASI</name>
<dbReference type="OrthoDB" id="10267235at2759"/>
<dbReference type="Gene3D" id="3.90.1200.10">
    <property type="match status" value="1"/>
</dbReference>
<dbReference type="RefSeq" id="XP_025352489.1">
    <property type="nucleotide sequence ID" value="XM_025496800.1"/>
</dbReference>
<dbReference type="EMBL" id="KZ819606">
    <property type="protein sequence ID" value="PWN32187.1"/>
    <property type="molecule type" value="Genomic_DNA"/>
</dbReference>
<feature type="compositionally biased region" description="Low complexity" evidence="2">
    <location>
        <begin position="287"/>
        <end position="302"/>
    </location>
</feature>
<dbReference type="GO" id="GO:0005737">
    <property type="term" value="C:cytoplasm"/>
    <property type="evidence" value="ECO:0007669"/>
    <property type="project" value="TreeGrafter"/>
</dbReference>
<feature type="compositionally biased region" description="Polar residues" evidence="2">
    <location>
        <begin position="229"/>
        <end position="241"/>
    </location>
</feature>
<dbReference type="STRING" id="1280837.A0A316V3Q1"/>
<gene>
    <name evidence="3" type="ORF">FA14DRAFT_127480</name>
</gene>
<feature type="compositionally biased region" description="Basic and acidic residues" evidence="2">
    <location>
        <begin position="449"/>
        <end position="459"/>
    </location>
</feature>
<keyword evidence="3" id="KW-0808">Transferase</keyword>
<dbReference type="InterPro" id="IPR011009">
    <property type="entry name" value="Kinase-like_dom_sf"/>
</dbReference>
<keyword evidence="4" id="KW-1185">Reference proteome</keyword>
<dbReference type="FunCoup" id="A0A316V3Q1">
    <property type="interactions" value="301"/>
</dbReference>
<dbReference type="SUPFAM" id="SSF56112">
    <property type="entry name" value="Protein kinase-like (PK-like)"/>
    <property type="match status" value="1"/>
</dbReference>
<dbReference type="GO" id="GO:0004305">
    <property type="term" value="F:ethanolamine kinase activity"/>
    <property type="evidence" value="ECO:0007669"/>
    <property type="project" value="TreeGrafter"/>
</dbReference>
<dbReference type="GO" id="GO:0004103">
    <property type="term" value="F:choline kinase activity"/>
    <property type="evidence" value="ECO:0007669"/>
    <property type="project" value="TreeGrafter"/>
</dbReference>
<keyword evidence="3" id="KW-0418">Kinase</keyword>
<dbReference type="PANTHER" id="PTHR22603">
    <property type="entry name" value="CHOLINE/ETHANOALAMINE KINASE"/>
    <property type="match status" value="1"/>
</dbReference>
<protein>
    <submittedName>
        <fullName evidence="3">Kinase-like protein</fullName>
    </submittedName>
</protein>
<dbReference type="PANTHER" id="PTHR22603:SF93">
    <property type="entry name" value="RE24176P"/>
    <property type="match status" value="1"/>
</dbReference>
<evidence type="ECO:0000256" key="2">
    <source>
        <dbReference type="SAM" id="MobiDB-lite"/>
    </source>
</evidence>
<organism evidence="3 4">
    <name type="scientific">Meira miltonrushii</name>
    <dbReference type="NCBI Taxonomy" id="1280837"/>
    <lineage>
        <taxon>Eukaryota</taxon>
        <taxon>Fungi</taxon>
        <taxon>Dikarya</taxon>
        <taxon>Basidiomycota</taxon>
        <taxon>Ustilaginomycotina</taxon>
        <taxon>Exobasidiomycetes</taxon>
        <taxon>Exobasidiales</taxon>
        <taxon>Brachybasidiaceae</taxon>
        <taxon>Meira</taxon>
    </lineage>
</organism>
<reference evidence="3 4" key="1">
    <citation type="journal article" date="2018" name="Mol. Biol. Evol.">
        <title>Broad Genomic Sampling Reveals a Smut Pathogenic Ancestry of the Fungal Clade Ustilaginomycotina.</title>
        <authorList>
            <person name="Kijpornyongpan T."/>
            <person name="Mondo S.J."/>
            <person name="Barry K."/>
            <person name="Sandor L."/>
            <person name="Lee J."/>
            <person name="Lipzen A."/>
            <person name="Pangilinan J."/>
            <person name="LaButti K."/>
            <person name="Hainaut M."/>
            <person name="Henrissat B."/>
            <person name="Grigoriev I.V."/>
            <person name="Spatafora J.W."/>
            <person name="Aime M.C."/>
        </authorList>
    </citation>
    <scope>NUCLEOTIDE SEQUENCE [LARGE SCALE GENOMIC DNA]</scope>
    <source>
        <strain evidence="3 4">MCA 3882</strain>
    </source>
</reference>
<accession>A0A316V3Q1</accession>
<proteinExistence type="inferred from homology"/>
<dbReference type="Proteomes" id="UP000245771">
    <property type="component" value="Unassembled WGS sequence"/>
</dbReference>
<feature type="region of interest" description="Disordered" evidence="2">
    <location>
        <begin position="220"/>
        <end position="241"/>
    </location>
</feature>
<dbReference type="Gene3D" id="3.30.200.20">
    <property type="entry name" value="Phosphorylase Kinase, domain 1"/>
    <property type="match status" value="1"/>
</dbReference>
<dbReference type="GO" id="GO:0006646">
    <property type="term" value="P:phosphatidylethanolamine biosynthetic process"/>
    <property type="evidence" value="ECO:0007669"/>
    <property type="project" value="TreeGrafter"/>
</dbReference>
<dbReference type="AlphaFoldDB" id="A0A316V3Q1"/>
<feature type="region of interest" description="Disordered" evidence="2">
    <location>
        <begin position="274"/>
        <end position="306"/>
    </location>
</feature>
<evidence type="ECO:0000313" key="4">
    <source>
        <dbReference type="Proteomes" id="UP000245771"/>
    </source>
</evidence>
<feature type="compositionally biased region" description="Polar residues" evidence="2">
    <location>
        <begin position="274"/>
        <end position="286"/>
    </location>
</feature>
<feature type="region of interest" description="Disordered" evidence="2">
    <location>
        <begin position="443"/>
        <end position="482"/>
    </location>
</feature>
<feature type="region of interest" description="Disordered" evidence="2">
    <location>
        <begin position="557"/>
        <end position="589"/>
    </location>
</feature>
<dbReference type="GeneID" id="37018581"/>
<dbReference type="Pfam" id="PF01633">
    <property type="entry name" value="Choline_kinase"/>
    <property type="match status" value="2"/>
</dbReference>
<feature type="compositionally biased region" description="Low complexity" evidence="2">
    <location>
        <begin position="560"/>
        <end position="574"/>
    </location>
</feature>
<comment type="similarity">
    <text evidence="1">Belongs to the choline/ethanolamine kinase family.</text>
</comment>
<sequence>MHANGVPAARGWRLDARKAKTPAFQAQVLALFSEQLQIDTWSEQTVNPDLWPLDASRVQLKRISGAFSNAVFFVSYDKQDCEGLYPKTVLLRVYGKGTEVLLSRRAELLILHTLSSLYEIGPHILGTFANGRVETYFDAEPIGKDGIRDLGDRRETIKEDGSLLVRGSEGRAQWVARRMRQLHEVPLETMRTVLEQGDLRANGDGSSVYGRGIENHLFARSHRPRMHRNPSSIPPSQQNILDSSRNLRDTMSIRGFSPHRNNSVTSFDSLATSFNSQDSSSINNENGFSSPSFGPTGSGPSSYTESVNAPYPGMWRRSKRWAREAGKVLALVDEFCKTDAGQAACKRALKGTPLEGREFSPFTSFNDINVPSLELGTTVNSLRITLLAIASLNFPRFLAEMDAFKAFIRKWEKLNGASRRVLAHGDTQYSNLLLIKEGAFEEDSAGKGMPRERSRDSSKPTDSPEISKSRSSSISSNKRRSRSRRAPYERLIVIDFEYCSPNPRAYDIANAFHEWRFDYHHITDCWSPYTFAYPTRDERRRWLRAYVEQGRLLRMRGKAPKAASDPTTAATAAAGEPNDQSLPPALPNGEELELPPCVMSKERSNGNGSDSPRLNAVRQSPLAFLERSMQKEIDRLEKEVEIFSPACHAAWALWGMTFAKESIEQLLRNCLQGNYVDPALVSARDMENGSEVIAGSAESFDNLRYTLSRVELFRAELKALGVQVSPT</sequence>
<evidence type="ECO:0000256" key="1">
    <source>
        <dbReference type="ARBA" id="ARBA00038211"/>
    </source>
</evidence>
<evidence type="ECO:0000313" key="3">
    <source>
        <dbReference type="EMBL" id="PWN32187.1"/>
    </source>
</evidence>